<dbReference type="AlphaFoldDB" id="A0A837HUC8"/>
<proteinExistence type="inferred from homology"/>
<evidence type="ECO:0000256" key="6">
    <source>
        <dbReference type="ARBA" id="ARBA00023004"/>
    </source>
</evidence>
<organism evidence="10 11">
    <name type="scientific">Candidatus Yanofskybacteria bacterium GW2011_GWD1_39_16</name>
    <dbReference type="NCBI Taxonomy" id="1619030"/>
    <lineage>
        <taxon>Bacteria</taxon>
        <taxon>Candidatus Yanofskyibacteriota</taxon>
    </lineage>
</organism>
<evidence type="ECO:0000256" key="8">
    <source>
        <dbReference type="ARBA" id="ARBA00050776"/>
    </source>
</evidence>
<name>A0A837HUC8_9BACT</name>
<evidence type="ECO:0000313" key="10">
    <source>
        <dbReference type="EMBL" id="KKR08874.1"/>
    </source>
</evidence>
<comment type="catalytic activity">
    <reaction evidence="8">
        <text>(sulfur carrier)-H + L-cysteine = (sulfur carrier)-SH + L-alanine</text>
        <dbReference type="Rhea" id="RHEA:43892"/>
        <dbReference type="Rhea" id="RHEA-COMP:14737"/>
        <dbReference type="Rhea" id="RHEA-COMP:14739"/>
        <dbReference type="ChEBI" id="CHEBI:29917"/>
        <dbReference type="ChEBI" id="CHEBI:35235"/>
        <dbReference type="ChEBI" id="CHEBI:57972"/>
        <dbReference type="ChEBI" id="CHEBI:64428"/>
        <dbReference type="EC" id="2.8.1.7"/>
    </reaction>
</comment>
<dbReference type="PIRSF" id="PIRSF005572">
    <property type="entry name" value="NifS"/>
    <property type="match status" value="1"/>
</dbReference>
<dbReference type="InterPro" id="IPR015421">
    <property type="entry name" value="PyrdxlP-dep_Trfase_major"/>
</dbReference>
<dbReference type="GO" id="GO:0046872">
    <property type="term" value="F:metal ion binding"/>
    <property type="evidence" value="ECO:0007669"/>
    <property type="project" value="UniProtKB-KW"/>
</dbReference>
<evidence type="ECO:0000256" key="5">
    <source>
        <dbReference type="ARBA" id="ARBA00022898"/>
    </source>
</evidence>
<gene>
    <name evidence="10" type="ORF">UT35_C0011G0004</name>
</gene>
<dbReference type="Pfam" id="PF00266">
    <property type="entry name" value="Aminotran_5"/>
    <property type="match status" value="1"/>
</dbReference>
<comment type="caution">
    <text evidence="10">The sequence shown here is derived from an EMBL/GenBank/DDBJ whole genome shotgun (WGS) entry which is preliminary data.</text>
</comment>
<evidence type="ECO:0000256" key="3">
    <source>
        <dbReference type="ARBA" id="ARBA00022679"/>
    </source>
</evidence>
<accession>A0A837HUC8</accession>
<dbReference type="InterPro" id="IPR016454">
    <property type="entry name" value="Cysteine_dSase"/>
</dbReference>
<keyword evidence="6" id="KW-0408">Iron</keyword>
<dbReference type="SUPFAM" id="SSF53383">
    <property type="entry name" value="PLP-dependent transferases"/>
    <property type="match status" value="1"/>
</dbReference>
<dbReference type="InterPro" id="IPR000192">
    <property type="entry name" value="Aminotrans_V_dom"/>
</dbReference>
<reference evidence="10 11" key="1">
    <citation type="journal article" date="2015" name="Nature">
        <title>rRNA introns, odd ribosomes, and small enigmatic genomes across a large radiation of phyla.</title>
        <authorList>
            <person name="Brown C.T."/>
            <person name="Hug L.A."/>
            <person name="Thomas B.C."/>
            <person name="Sharon I."/>
            <person name="Castelle C.J."/>
            <person name="Singh A."/>
            <person name="Wilkins M.J."/>
            <person name="Williams K.H."/>
            <person name="Banfield J.F."/>
        </authorList>
    </citation>
    <scope>NUCLEOTIDE SEQUENCE [LARGE SCALE GENOMIC DNA]</scope>
</reference>
<evidence type="ECO:0000256" key="7">
    <source>
        <dbReference type="ARBA" id="ARBA00023014"/>
    </source>
</evidence>
<dbReference type="GO" id="GO:0031071">
    <property type="term" value="F:cysteine desulfurase activity"/>
    <property type="evidence" value="ECO:0007669"/>
    <property type="project" value="UniProtKB-EC"/>
</dbReference>
<evidence type="ECO:0000256" key="1">
    <source>
        <dbReference type="ARBA" id="ARBA00001933"/>
    </source>
</evidence>
<dbReference type="InterPro" id="IPR015424">
    <property type="entry name" value="PyrdxlP-dep_Trfase"/>
</dbReference>
<dbReference type="GO" id="GO:0051536">
    <property type="term" value="F:iron-sulfur cluster binding"/>
    <property type="evidence" value="ECO:0007669"/>
    <property type="project" value="UniProtKB-KW"/>
</dbReference>
<evidence type="ECO:0000259" key="9">
    <source>
        <dbReference type="Pfam" id="PF00266"/>
    </source>
</evidence>
<comment type="cofactor">
    <cofactor evidence="1">
        <name>pyridoxal 5'-phosphate</name>
        <dbReference type="ChEBI" id="CHEBI:597326"/>
    </cofactor>
</comment>
<dbReference type="InterPro" id="IPR015422">
    <property type="entry name" value="PyrdxlP-dep_Trfase_small"/>
</dbReference>
<evidence type="ECO:0000256" key="2">
    <source>
        <dbReference type="ARBA" id="ARBA00006490"/>
    </source>
</evidence>
<sequence>MKNIYLDYAAATPMDARVLKKMMPYLRGNFGNASSAHKFGAKNREVIEDARRIVAEQLGCRSSEIIFTSSGTEANNLALSGIMNNHGKRGHLVISSIEHKSIMAVANRLEQEGHKVTKLKVDRLGLVNLKELASVLDKGVTLVSIIYANNEIGTIQNIKVIADLIKRYKKHTNYPLLHIDACQAPGLIEINVNKLGVDLMTLNGAKIYGPKGVGVLYRDINVNLSPMILGGGQEMGMRSGTENVAAIVGFAEALKNAEQTRNINYKKILIIKNYLIKKLFSIIPKVVINADSLYMLPTIINVCMDNISSERLVLSLSKKGIYISSGSACAINEDIGSYVLRAIGLRGQEAESSVRISIGKHTTKHEIDVLVNALKTEYLRK</sequence>
<evidence type="ECO:0000256" key="4">
    <source>
        <dbReference type="ARBA" id="ARBA00022723"/>
    </source>
</evidence>
<dbReference type="Gene3D" id="3.40.640.10">
    <property type="entry name" value="Type I PLP-dependent aspartate aminotransferase-like (Major domain)"/>
    <property type="match status" value="1"/>
</dbReference>
<keyword evidence="4" id="KW-0479">Metal-binding</keyword>
<dbReference type="PANTHER" id="PTHR11601">
    <property type="entry name" value="CYSTEINE DESULFURYLASE FAMILY MEMBER"/>
    <property type="match status" value="1"/>
</dbReference>
<keyword evidence="7" id="KW-0411">Iron-sulfur</keyword>
<dbReference type="Gene3D" id="1.10.260.50">
    <property type="match status" value="1"/>
</dbReference>
<feature type="domain" description="Aminotransferase class V" evidence="9">
    <location>
        <begin position="4"/>
        <end position="370"/>
    </location>
</feature>
<dbReference type="Gene3D" id="3.90.1150.10">
    <property type="entry name" value="Aspartate Aminotransferase, domain 1"/>
    <property type="match status" value="1"/>
</dbReference>
<keyword evidence="5" id="KW-0663">Pyridoxal phosphate</keyword>
<protein>
    <submittedName>
        <fullName evidence="10">Cysteine desulfurase NifS</fullName>
    </submittedName>
</protein>
<dbReference type="EMBL" id="LBWL01000011">
    <property type="protein sequence ID" value="KKR08874.1"/>
    <property type="molecule type" value="Genomic_DNA"/>
</dbReference>
<comment type="similarity">
    <text evidence="2">Belongs to the class-V pyridoxal-phosphate-dependent aminotransferase family. NifS/IscS subfamily.</text>
</comment>
<evidence type="ECO:0000313" key="11">
    <source>
        <dbReference type="Proteomes" id="UP000033996"/>
    </source>
</evidence>
<dbReference type="Proteomes" id="UP000033996">
    <property type="component" value="Unassembled WGS sequence"/>
</dbReference>
<keyword evidence="3" id="KW-0808">Transferase</keyword>
<dbReference type="PANTHER" id="PTHR11601:SF34">
    <property type="entry name" value="CYSTEINE DESULFURASE"/>
    <property type="match status" value="1"/>
</dbReference>